<gene>
    <name evidence="5" type="primary">LOC107220808</name>
</gene>
<keyword evidence="1 3" id="KW-0853">WD repeat</keyword>
<dbReference type="OrthoDB" id="10261640at2759"/>
<keyword evidence="4" id="KW-1185">Reference proteome</keyword>
<evidence type="ECO:0000256" key="2">
    <source>
        <dbReference type="ARBA" id="ARBA00022737"/>
    </source>
</evidence>
<dbReference type="InterPro" id="IPR001680">
    <property type="entry name" value="WD40_rpt"/>
</dbReference>
<proteinExistence type="predicted"/>
<dbReference type="RefSeq" id="XP_015515033.2">
    <property type="nucleotide sequence ID" value="XM_015659547.2"/>
</dbReference>
<evidence type="ECO:0000256" key="3">
    <source>
        <dbReference type="PROSITE-ProRule" id="PRU00221"/>
    </source>
</evidence>
<evidence type="ECO:0000313" key="5">
    <source>
        <dbReference type="RefSeq" id="XP_015515033.2"/>
    </source>
</evidence>
<feature type="repeat" description="WD" evidence="3">
    <location>
        <begin position="64"/>
        <end position="105"/>
    </location>
</feature>
<feature type="repeat" description="WD" evidence="3">
    <location>
        <begin position="187"/>
        <end position="228"/>
    </location>
</feature>
<evidence type="ECO:0000256" key="1">
    <source>
        <dbReference type="ARBA" id="ARBA00022574"/>
    </source>
</evidence>
<dbReference type="PROSITE" id="PS50082">
    <property type="entry name" value="WD_REPEATS_2"/>
    <property type="match status" value="4"/>
</dbReference>
<dbReference type="KEGG" id="nlo:107220808"/>
<dbReference type="AlphaFoldDB" id="A0A6J0BMJ4"/>
<dbReference type="PROSITE" id="PS50294">
    <property type="entry name" value="WD_REPEATS_REGION"/>
    <property type="match status" value="3"/>
</dbReference>
<dbReference type="GeneID" id="107220808"/>
<accession>A0A6J0BMJ4</accession>
<feature type="repeat" description="WD" evidence="3">
    <location>
        <begin position="106"/>
        <end position="141"/>
    </location>
</feature>
<organism evidence="5">
    <name type="scientific">Neodiprion lecontei</name>
    <name type="common">Redheaded pine sawfly</name>
    <dbReference type="NCBI Taxonomy" id="441921"/>
    <lineage>
        <taxon>Eukaryota</taxon>
        <taxon>Metazoa</taxon>
        <taxon>Ecdysozoa</taxon>
        <taxon>Arthropoda</taxon>
        <taxon>Hexapoda</taxon>
        <taxon>Insecta</taxon>
        <taxon>Pterygota</taxon>
        <taxon>Neoptera</taxon>
        <taxon>Endopterygota</taxon>
        <taxon>Hymenoptera</taxon>
        <taxon>Tenthredinoidea</taxon>
        <taxon>Diprionidae</taxon>
        <taxon>Diprioninae</taxon>
        <taxon>Neodiprion</taxon>
    </lineage>
</organism>
<dbReference type="InterPro" id="IPR036322">
    <property type="entry name" value="WD40_repeat_dom_sf"/>
</dbReference>
<dbReference type="Gene3D" id="2.130.10.10">
    <property type="entry name" value="YVTN repeat-like/Quinoprotein amine dehydrogenase"/>
    <property type="match status" value="1"/>
</dbReference>
<feature type="repeat" description="WD" evidence="3">
    <location>
        <begin position="375"/>
        <end position="412"/>
    </location>
</feature>
<dbReference type="FunCoup" id="A0A6J0BMJ4">
    <property type="interactions" value="2087"/>
</dbReference>
<evidence type="ECO:0000313" key="4">
    <source>
        <dbReference type="Proteomes" id="UP000829291"/>
    </source>
</evidence>
<dbReference type="CDD" id="cd00200">
    <property type="entry name" value="WD40"/>
    <property type="match status" value="1"/>
</dbReference>
<sequence>MTLMDTPPSSPSVDVEMDEDELVYVGDADEIIEALERDERTEDSEEEAESYEEQPIKDDAAYVFRNHEGSIFCGALNKDGTLAATGGEDDKAYVWEVSSGRVVLNCTGHSDSVTFTEFNHDGFYLATADMNGIIQVWKMSNRILIWDYNMGDMTWMRWHPMANILFAGASSGVLYMWKIPSGECKIFQSHGQRVEQGVIMRDGKRITVGYEDGTLRVFDLKSGAVLSTISSEFGHSSTITALDCNSDNNLLISGGMDGKTILTTSQSGKVTRVLQDLKTNVSAGGDEDAEGNEGNWVEAVSFCKDPEYPVAVSGTVNGQIFIWDIAKQMIRHEIQQSSGISKLVWHLNTTRLYSSGLDGVVRSFDARSGEELRSYTGHHADILDLVISRDGKTMLTTSDDSTARIFNIGDPN</sequence>
<dbReference type="PANTHER" id="PTHR19857:SF8">
    <property type="entry name" value="ANGIO-ASSOCIATED MIGRATORY CELL PROTEIN"/>
    <property type="match status" value="1"/>
</dbReference>
<dbReference type="SMART" id="SM00320">
    <property type="entry name" value="WD40"/>
    <property type="match status" value="8"/>
</dbReference>
<dbReference type="PANTHER" id="PTHR19857">
    <property type="entry name" value="MITOCHONDRIAL DIVISION PROTEIN 1-RELATED"/>
    <property type="match status" value="1"/>
</dbReference>
<dbReference type="InterPro" id="IPR015943">
    <property type="entry name" value="WD40/YVTN_repeat-like_dom_sf"/>
</dbReference>
<dbReference type="Proteomes" id="UP000829291">
    <property type="component" value="Chromosome 5"/>
</dbReference>
<name>A0A6J0BMJ4_NEOLC</name>
<dbReference type="Pfam" id="PF00400">
    <property type="entry name" value="WD40"/>
    <property type="match status" value="4"/>
</dbReference>
<dbReference type="InterPro" id="IPR051179">
    <property type="entry name" value="WD_repeat_multifunction"/>
</dbReference>
<dbReference type="PROSITE" id="PS00678">
    <property type="entry name" value="WD_REPEATS_1"/>
    <property type="match status" value="1"/>
</dbReference>
<dbReference type="SUPFAM" id="SSF50978">
    <property type="entry name" value="WD40 repeat-like"/>
    <property type="match status" value="1"/>
</dbReference>
<dbReference type="InterPro" id="IPR019775">
    <property type="entry name" value="WD40_repeat_CS"/>
</dbReference>
<keyword evidence="2" id="KW-0677">Repeat</keyword>
<dbReference type="GO" id="GO:0005737">
    <property type="term" value="C:cytoplasm"/>
    <property type="evidence" value="ECO:0007669"/>
    <property type="project" value="UniProtKB-SubCell"/>
</dbReference>
<reference evidence="5" key="1">
    <citation type="submission" date="2025-08" db="UniProtKB">
        <authorList>
            <consortium name="RefSeq"/>
        </authorList>
    </citation>
    <scope>IDENTIFICATION</scope>
    <source>
        <tissue evidence="5">Thorax and Abdomen</tissue>
    </source>
</reference>
<protein>
    <submittedName>
        <fullName evidence="5">Angio-associated migratory cell protein isoform X1</fullName>
    </submittedName>
</protein>
<dbReference type="InParanoid" id="A0A6J0BMJ4"/>